<reference evidence="2" key="2">
    <citation type="submission" date="2015-06" db="UniProtKB">
        <authorList>
            <consortium name="EnsemblProtists"/>
        </authorList>
    </citation>
    <scope>IDENTIFICATION</scope>
    <source>
        <strain evidence="2">Pr102</strain>
    </source>
</reference>
<evidence type="ECO:0000313" key="2">
    <source>
        <dbReference type="EnsemblProtists" id="Phyra82261"/>
    </source>
</evidence>
<sequence length="551" mass="62302">MTRKKDNCKRCTVALVGLVIIPGVVMAISRGCSPLIAYSALNTTLNELLGHALQPTAGDETATTEDGSRPWAETFIDSTEEHTLLGDDTLYRRTTGFHGDLAFDVDVSEKDPPNVLLLVVESFRFHDSHFLVGKEDPSDLFKGTNMTITPNFDKWAKRGIALRNYWSSWRTSRSVESLLFGQLPYDSVTKSGMTGGQRSTKLAGLPQMFTAKGYETFFTTGCKTNYDGWDSFLPAHGFDTVWSRTEMMKLAESDLGIKKSDWNGPEHRALNWGVHDDLSFQLLGDLLVNKTRDQQERVAKGEAKKPLFLNHYTISSHVNYKQRPKWYHQSKKPDFSALYEDEKYADNVKNYLEIRYFTDMELGKFLDRMADEGILDDTIVVISGDHGQGPEFGNDVPEDRDVSATRVAGTIIAEGRLGDAVGMVIDDATEQYDILNTLADITGVPDGGFEQDGVGRSLKRKIKFGERIVYSNNPTRKMSVVRGHERLRYDKVTDQMLLHNADTDHDMKDDLLPELTPEERAEWLKWRNNGRRVNSYYTKRWEGKCLLAAEC</sequence>
<dbReference type="InParanoid" id="H3GXF0"/>
<reference evidence="3" key="1">
    <citation type="journal article" date="2006" name="Science">
        <title>Phytophthora genome sequences uncover evolutionary origins and mechanisms of pathogenesis.</title>
        <authorList>
            <person name="Tyler B.M."/>
            <person name="Tripathy S."/>
            <person name="Zhang X."/>
            <person name="Dehal P."/>
            <person name="Jiang R.H."/>
            <person name="Aerts A."/>
            <person name="Arredondo F.D."/>
            <person name="Baxter L."/>
            <person name="Bensasson D."/>
            <person name="Beynon J.L."/>
            <person name="Chapman J."/>
            <person name="Damasceno C.M."/>
            <person name="Dorrance A.E."/>
            <person name="Dou D."/>
            <person name="Dickerman A.W."/>
            <person name="Dubchak I.L."/>
            <person name="Garbelotto M."/>
            <person name="Gijzen M."/>
            <person name="Gordon S.G."/>
            <person name="Govers F."/>
            <person name="Grunwald N.J."/>
            <person name="Huang W."/>
            <person name="Ivors K.L."/>
            <person name="Jones R.W."/>
            <person name="Kamoun S."/>
            <person name="Krampis K."/>
            <person name="Lamour K.H."/>
            <person name="Lee M.K."/>
            <person name="McDonald W.H."/>
            <person name="Medina M."/>
            <person name="Meijer H.J."/>
            <person name="Nordberg E.K."/>
            <person name="Maclean D.J."/>
            <person name="Ospina-Giraldo M.D."/>
            <person name="Morris P.F."/>
            <person name="Phuntumart V."/>
            <person name="Putnam N.H."/>
            <person name="Rash S."/>
            <person name="Rose J.K."/>
            <person name="Sakihama Y."/>
            <person name="Salamov A.A."/>
            <person name="Savidor A."/>
            <person name="Scheuring C.F."/>
            <person name="Smith B.M."/>
            <person name="Sobral B.W."/>
            <person name="Terry A."/>
            <person name="Torto-Alalibo T.A."/>
            <person name="Win J."/>
            <person name="Xu Z."/>
            <person name="Zhang H."/>
            <person name="Grigoriev I.V."/>
            <person name="Rokhsar D.S."/>
            <person name="Boore J.L."/>
        </authorList>
    </citation>
    <scope>NUCLEOTIDE SEQUENCE [LARGE SCALE GENOMIC DNA]</scope>
    <source>
        <strain evidence="3">Pr102</strain>
    </source>
</reference>
<dbReference type="PANTHER" id="PTHR43751">
    <property type="entry name" value="SULFATASE"/>
    <property type="match status" value="1"/>
</dbReference>
<dbReference type="EnsemblProtists" id="Phyra82261">
    <property type="protein sequence ID" value="Phyra82261"/>
    <property type="gene ID" value="Phyra82261"/>
</dbReference>
<proteinExistence type="predicted"/>
<name>H3GXF0_PHYRM</name>
<evidence type="ECO:0000313" key="3">
    <source>
        <dbReference type="Proteomes" id="UP000005238"/>
    </source>
</evidence>
<dbReference type="VEuPathDB" id="FungiDB:KRP23_12496"/>
<dbReference type="STRING" id="164328.H3GXF0"/>
<dbReference type="VEuPathDB" id="FungiDB:KRP22_13025"/>
<dbReference type="eggNOG" id="ENOG502SKDT">
    <property type="taxonomic scope" value="Eukaryota"/>
</dbReference>
<dbReference type="CDD" id="cd16015">
    <property type="entry name" value="LTA_synthase"/>
    <property type="match status" value="1"/>
</dbReference>
<dbReference type="HOGENOM" id="CLU_009197_1_0_1"/>
<dbReference type="SUPFAM" id="SSF53649">
    <property type="entry name" value="Alkaline phosphatase-like"/>
    <property type="match status" value="1"/>
</dbReference>
<dbReference type="PANTHER" id="PTHR43751:SF3">
    <property type="entry name" value="SULFATASE N-TERMINAL DOMAIN-CONTAINING PROTEIN"/>
    <property type="match status" value="1"/>
</dbReference>
<dbReference type="Pfam" id="PF00884">
    <property type="entry name" value="Sulfatase"/>
    <property type="match status" value="1"/>
</dbReference>
<dbReference type="InterPro" id="IPR000917">
    <property type="entry name" value="Sulfatase_N"/>
</dbReference>
<protein>
    <recommendedName>
        <fullName evidence="1">Sulfatase N-terminal domain-containing protein</fullName>
    </recommendedName>
</protein>
<dbReference type="InterPro" id="IPR017850">
    <property type="entry name" value="Alkaline_phosphatase_core_sf"/>
</dbReference>
<dbReference type="InterPro" id="IPR052701">
    <property type="entry name" value="GAG_Ulvan_Degrading_Sulfatases"/>
</dbReference>
<dbReference type="GO" id="GO:0004065">
    <property type="term" value="F:arylsulfatase activity"/>
    <property type="evidence" value="ECO:0000318"/>
    <property type="project" value="GO_Central"/>
</dbReference>
<evidence type="ECO:0000259" key="1">
    <source>
        <dbReference type="Pfam" id="PF00884"/>
    </source>
</evidence>
<dbReference type="AlphaFoldDB" id="H3GXF0"/>
<dbReference type="Gene3D" id="3.40.720.10">
    <property type="entry name" value="Alkaline Phosphatase, subunit A"/>
    <property type="match status" value="1"/>
</dbReference>
<dbReference type="EMBL" id="DS566066">
    <property type="status" value="NOT_ANNOTATED_CDS"/>
    <property type="molecule type" value="Genomic_DNA"/>
</dbReference>
<accession>H3GXF0</accession>
<dbReference type="Proteomes" id="UP000005238">
    <property type="component" value="Unassembled WGS sequence"/>
</dbReference>
<organism evidence="2 3">
    <name type="scientific">Phytophthora ramorum</name>
    <name type="common">Sudden oak death agent</name>
    <dbReference type="NCBI Taxonomy" id="164328"/>
    <lineage>
        <taxon>Eukaryota</taxon>
        <taxon>Sar</taxon>
        <taxon>Stramenopiles</taxon>
        <taxon>Oomycota</taxon>
        <taxon>Peronosporomycetes</taxon>
        <taxon>Peronosporales</taxon>
        <taxon>Peronosporaceae</taxon>
        <taxon>Phytophthora</taxon>
    </lineage>
</organism>
<keyword evidence="3" id="KW-1185">Reference proteome</keyword>
<feature type="domain" description="Sulfatase N-terminal" evidence="1">
    <location>
        <begin position="113"/>
        <end position="443"/>
    </location>
</feature>